<evidence type="ECO:0000313" key="2">
    <source>
        <dbReference type="Proteomes" id="UP000095765"/>
    </source>
</evidence>
<name>A0A174NME8_9FIRM</name>
<dbReference type="RefSeq" id="WP_172678034.1">
    <property type="nucleotide sequence ID" value="NZ_CABIWA010000007.1"/>
</dbReference>
<reference evidence="1 2" key="1">
    <citation type="submission" date="2015-09" db="EMBL/GenBank/DDBJ databases">
        <authorList>
            <consortium name="Pathogen Informatics"/>
        </authorList>
    </citation>
    <scope>NUCLEOTIDE SEQUENCE [LARGE SCALE GENOMIC DNA]</scope>
    <source>
        <strain evidence="1 2">2789STDY5834939</strain>
    </source>
</reference>
<dbReference type="EMBL" id="CZBE01000005">
    <property type="protein sequence ID" value="CUP48796.1"/>
    <property type="molecule type" value="Genomic_DNA"/>
</dbReference>
<proteinExistence type="predicted"/>
<organism evidence="1 2">
    <name type="scientific">Anaerotruncus colihominis</name>
    <dbReference type="NCBI Taxonomy" id="169435"/>
    <lineage>
        <taxon>Bacteria</taxon>
        <taxon>Bacillati</taxon>
        <taxon>Bacillota</taxon>
        <taxon>Clostridia</taxon>
        <taxon>Eubacteriales</taxon>
        <taxon>Oscillospiraceae</taxon>
        <taxon>Anaerotruncus</taxon>
    </lineage>
</organism>
<dbReference type="AlphaFoldDB" id="A0A174NME8"/>
<gene>
    <name evidence="1" type="ORF">ERS852551_00952</name>
</gene>
<evidence type="ECO:0000313" key="1">
    <source>
        <dbReference type="EMBL" id="CUP48796.1"/>
    </source>
</evidence>
<dbReference type="Proteomes" id="UP000095765">
    <property type="component" value="Unassembled WGS sequence"/>
</dbReference>
<sequence>MNAQMYDSPFCNVQYIEKDHVVLLAWKKACSFGDYRSPSLFMLWLLQEHPGSRYVVDARNGFEDEKEDVVWGFTHLIPMMAQTGCQSVIFIMNPDNEIEGEMDMWGNEFCKYFQVFRTDSYEQALLCGLSK</sequence>
<protein>
    <submittedName>
        <fullName evidence="1">Uncharacterized protein</fullName>
    </submittedName>
</protein>
<accession>A0A174NME8</accession>